<dbReference type="CDD" id="cd01399">
    <property type="entry name" value="GlcN6P_deaminase"/>
    <property type="match status" value="1"/>
</dbReference>
<name>A0A285IJK5_9RHOB</name>
<dbReference type="SUPFAM" id="SSF100950">
    <property type="entry name" value="NagB/RpiA/CoA transferase-like"/>
    <property type="match status" value="1"/>
</dbReference>
<evidence type="ECO:0000256" key="2">
    <source>
        <dbReference type="HAMAP-Rule" id="MF_01241"/>
    </source>
</evidence>
<dbReference type="PANTHER" id="PTHR11280">
    <property type="entry name" value="GLUCOSAMINE-6-PHOSPHATE ISOMERASE"/>
    <property type="match status" value="1"/>
</dbReference>
<dbReference type="GO" id="GO:0005737">
    <property type="term" value="C:cytoplasm"/>
    <property type="evidence" value="ECO:0007669"/>
    <property type="project" value="TreeGrafter"/>
</dbReference>
<evidence type="ECO:0000313" key="4">
    <source>
        <dbReference type="EMBL" id="PJE28820.1"/>
    </source>
</evidence>
<comment type="similarity">
    <text evidence="2">Belongs to the glucosamine/galactosamine-6-phosphate isomerase family. NagB subfamily.</text>
</comment>
<protein>
    <recommendedName>
        <fullName evidence="2">Glucosamine-6-phosphate deaminase</fullName>
        <ecNumber evidence="2">3.5.99.6</ecNumber>
    </recommendedName>
    <alternativeName>
        <fullName evidence="2">GlcN6P deaminase</fullName>
        <shortName evidence="2">GNPDA</shortName>
    </alternativeName>
    <alternativeName>
        <fullName evidence="2">Glucosamine-6-phosphate isomerase</fullName>
    </alternativeName>
</protein>
<reference evidence="5 6" key="1">
    <citation type="submission" date="2017-09" db="EMBL/GenBank/DDBJ databases">
        <authorList>
            <person name="Ehlers B."/>
            <person name="Leendertz F.H."/>
        </authorList>
    </citation>
    <scope>NUCLEOTIDE SEQUENCE [LARGE SCALE GENOMIC DNA]</scope>
    <source>
        <strain evidence="5 6">CGMCC 1.12662</strain>
    </source>
</reference>
<dbReference type="GO" id="GO:0005975">
    <property type="term" value="P:carbohydrate metabolic process"/>
    <property type="evidence" value="ECO:0007669"/>
    <property type="project" value="InterPro"/>
</dbReference>
<dbReference type="EMBL" id="OBEA01000002">
    <property type="protein sequence ID" value="SNY48134.1"/>
    <property type="molecule type" value="Genomic_DNA"/>
</dbReference>
<feature type="domain" description="Glucosamine/galactosamine-6-phosphate isomerase" evidence="3">
    <location>
        <begin position="9"/>
        <end position="230"/>
    </location>
</feature>
<dbReference type="PANTHER" id="PTHR11280:SF5">
    <property type="entry name" value="GLUCOSAMINE-6-PHOSPHATE ISOMERASE"/>
    <property type="match status" value="1"/>
</dbReference>
<evidence type="ECO:0000313" key="6">
    <source>
        <dbReference type="Proteomes" id="UP000231655"/>
    </source>
</evidence>
<reference evidence="4 7" key="2">
    <citation type="journal article" date="2018" name="Int. J. Syst. Evol. Microbiol.">
        <title>Pseudooceanicola lipolyticus sp. nov., a marine alphaproteobacterium, reclassification of Oceanicola flagellatus as Pseudooceanicola flagellatus comb. nov. and emended description of the genus Pseudooceanicola.</title>
        <authorList>
            <person name="Huang M.-M."/>
            <person name="Guo L.-L."/>
            <person name="Wu Y.-H."/>
            <person name="Lai Q.-L."/>
            <person name="Shao Z.-Z."/>
            <person name="Wang C.-S."/>
            <person name="Wu M."/>
            <person name="Xu X.-W."/>
        </authorList>
    </citation>
    <scope>NUCLEOTIDE SEQUENCE [LARGE SCALE GENOMIC DNA]</scope>
    <source>
        <strain evidence="4 7">Ar-45</strain>
    </source>
</reference>
<keyword evidence="7" id="KW-1185">Reference proteome</keyword>
<keyword evidence="2" id="KW-0119">Carbohydrate metabolism</keyword>
<evidence type="ECO:0000259" key="3">
    <source>
        <dbReference type="Pfam" id="PF01182"/>
    </source>
</evidence>
<feature type="active site" description="Proton acceptor; for ring-opening step" evidence="2">
    <location>
        <position position="138"/>
    </location>
</feature>
<dbReference type="Proteomes" id="UP000231655">
    <property type="component" value="Unassembled WGS sequence"/>
</dbReference>
<feature type="site" description="Part of the allosteric site" evidence="2">
    <location>
        <position position="155"/>
    </location>
</feature>
<dbReference type="AlphaFoldDB" id="A0A285IJK5"/>
<dbReference type="UniPathway" id="UPA00629">
    <property type="reaction ID" value="UER00684"/>
</dbReference>
<dbReference type="RefSeq" id="WP_097145088.1">
    <property type="nucleotide sequence ID" value="NZ_OBEA01000002.1"/>
</dbReference>
<gene>
    <name evidence="2 4" type="primary">nagB</name>
    <name evidence="4" type="ORF">CVM39_10170</name>
    <name evidence="5" type="ORF">SAMN06297129_1335</name>
</gene>
<dbReference type="GO" id="GO:0006043">
    <property type="term" value="P:glucosamine catabolic process"/>
    <property type="evidence" value="ECO:0007669"/>
    <property type="project" value="TreeGrafter"/>
</dbReference>
<dbReference type="Pfam" id="PF01182">
    <property type="entry name" value="Glucosamine_iso"/>
    <property type="match status" value="1"/>
</dbReference>
<dbReference type="OrthoDB" id="9791139at2"/>
<comment type="pathway">
    <text evidence="2">Amino-sugar metabolism; N-acetylneuraminate degradation; D-fructose 6-phosphate from N-acetylneuraminate: step 5/5.</text>
</comment>
<feature type="active site" description="For ring-opening step" evidence="2">
    <location>
        <position position="143"/>
    </location>
</feature>
<dbReference type="HAMAP" id="MF_01241">
    <property type="entry name" value="GlcN6P_deamin"/>
    <property type="match status" value="1"/>
</dbReference>
<comment type="caution">
    <text evidence="2">Lacks conserved residue(s) required for the propagation of feature annotation.</text>
</comment>
<comment type="activity regulation">
    <text evidence="2">Allosterically activated by N-acetylglucosamine 6-phosphate (GlcNAc6P).</text>
</comment>
<comment type="function">
    <text evidence="2">Catalyzes the reversible isomerization-deamination of glucosamine 6-phosphate (GlcN6P) to form fructose 6-phosphate (Fru6P) and ammonium ion.</text>
</comment>
<dbReference type="GO" id="GO:0004342">
    <property type="term" value="F:glucosamine-6-phosphate deaminase activity"/>
    <property type="evidence" value="ECO:0007669"/>
    <property type="project" value="UniProtKB-UniRule"/>
</dbReference>
<feature type="active site" description="For ring-opening step" evidence="2">
    <location>
        <position position="136"/>
    </location>
</feature>
<evidence type="ECO:0000313" key="5">
    <source>
        <dbReference type="EMBL" id="SNY48134.1"/>
    </source>
</evidence>
<dbReference type="PROSITE" id="PS01161">
    <property type="entry name" value="GLC_GALNAC_ISOMERASE"/>
    <property type="match status" value="1"/>
</dbReference>
<organism evidence="5 6">
    <name type="scientific">Pseudooceanicola antarcticus</name>
    <dbReference type="NCBI Taxonomy" id="1247613"/>
    <lineage>
        <taxon>Bacteria</taxon>
        <taxon>Pseudomonadati</taxon>
        <taxon>Pseudomonadota</taxon>
        <taxon>Alphaproteobacteria</taxon>
        <taxon>Rhodobacterales</taxon>
        <taxon>Paracoccaceae</taxon>
        <taxon>Pseudooceanicola</taxon>
    </lineage>
</organism>
<feature type="active site" description="Proton acceptor; for enolization step" evidence="2">
    <location>
        <position position="67"/>
    </location>
</feature>
<keyword evidence="1 2" id="KW-0378">Hydrolase</keyword>
<dbReference type="GO" id="GO:0019262">
    <property type="term" value="P:N-acetylneuraminate catabolic process"/>
    <property type="evidence" value="ECO:0007669"/>
    <property type="project" value="UniProtKB-UniRule"/>
</dbReference>
<dbReference type="InterPro" id="IPR006148">
    <property type="entry name" value="Glc/Gal-6P_isomerase"/>
</dbReference>
<dbReference type="GO" id="GO:0042802">
    <property type="term" value="F:identical protein binding"/>
    <property type="evidence" value="ECO:0007669"/>
    <property type="project" value="TreeGrafter"/>
</dbReference>
<keyword evidence="2" id="KW-0021">Allosteric enzyme</keyword>
<feature type="site" description="Part of the allosteric site" evidence="2">
    <location>
        <position position="156"/>
    </location>
</feature>
<evidence type="ECO:0000256" key="1">
    <source>
        <dbReference type="ARBA" id="ARBA00022801"/>
    </source>
</evidence>
<dbReference type="InterPro" id="IPR037171">
    <property type="entry name" value="NagB/RpiA_transferase-like"/>
</dbReference>
<dbReference type="NCBIfam" id="TIGR00502">
    <property type="entry name" value="nagB"/>
    <property type="match status" value="1"/>
</dbReference>
<dbReference type="Proteomes" id="UP000231702">
    <property type="component" value="Unassembled WGS sequence"/>
</dbReference>
<dbReference type="Gene3D" id="3.40.50.1360">
    <property type="match status" value="1"/>
</dbReference>
<dbReference type="GO" id="GO:0006046">
    <property type="term" value="P:N-acetylglucosamine catabolic process"/>
    <property type="evidence" value="ECO:0007669"/>
    <property type="project" value="UniProtKB-UniRule"/>
</dbReference>
<feature type="site" description="Part of the allosteric site" evidence="2">
    <location>
        <position position="153"/>
    </location>
</feature>
<sequence length="253" mass="26901">MKILILDDAKAASARAAGLIAAQVAARPASVLGLATGGTMEAVYARLIALYRAGEVSFAGVSSFNLDEYVGLAGDHPCSYRHYMRELLFDHIDMAPGAGHLPAGEAPDPEGEALRYEEAIVAAGDIDLQLLGLGLNGHIGFNEPTSSLASITRLKTLTRETREANARFFPAGETPPRLAITMGIGTIMRARQVLLVATGAAKSEAVRQVIEGPVSARWPGSVLQMHRNATLVLDRDAASGLELLDYYLDIHPE</sequence>
<dbReference type="InterPro" id="IPR004547">
    <property type="entry name" value="Glucosamine6P_isomerase"/>
</dbReference>
<dbReference type="InterPro" id="IPR018321">
    <property type="entry name" value="Glucosamine6P_isomerase_CS"/>
</dbReference>
<feature type="site" description="Part of the allosteric site" evidence="2">
    <location>
        <position position="146"/>
    </location>
</feature>
<accession>A0A285IJK5</accession>
<evidence type="ECO:0000313" key="7">
    <source>
        <dbReference type="Proteomes" id="UP000231702"/>
    </source>
</evidence>
<proteinExistence type="inferred from homology"/>
<dbReference type="EC" id="3.5.99.6" evidence="2"/>
<dbReference type="EMBL" id="PGTD01000016">
    <property type="protein sequence ID" value="PJE28820.1"/>
    <property type="molecule type" value="Genomic_DNA"/>
</dbReference>
<comment type="catalytic activity">
    <reaction evidence="2">
        <text>alpha-D-glucosamine 6-phosphate + H2O = beta-D-fructose 6-phosphate + NH4(+)</text>
        <dbReference type="Rhea" id="RHEA:12172"/>
        <dbReference type="ChEBI" id="CHEBI:15377"/>
        <dbReference type="ChEBI" id="CHEBI:28938"/>
        <dbReference type="ChEBI" id="CHEBI:57634"/>
        <dbReference type="ChEBI" id="CHEBI:75989"/>
        <dbReference type="EC" id="3.5.99.6"/>
    </reaction>
</comment>